<dbReference type="PANTHER" id="PTHR35936:SF35">
    <property type="entry name" value="L-CYSTINE-BINDING PROTEIN TCYJ"/>
    <property type="match status" value="1"/>
</dbReference>
<dbReference type="SUPFAM" id="SSF53850">
    <property type="entry name" value="Periplasmic binding protein-like II"/>
    <property type="match status" value="1"/>
</dbReference>
<comment type="caution">
    <text evidence="4">The sequence shown here is derived from an EMBL/GenBank/DDBJ whole genome shotgun (WGS) entry which is preliminary data.</text>
</comment>
<feature type="domain" description="Solute-binding protein family 3/N-terminal" evidence="3">
    <location>
        <begin position="32"/>
        <end position="240"/>
    </location>
</feature>
<dbReference type="Pfam" id="PF00497">
    <property type="entry name" value="SBP_bac_3"/>
    <property type="match status" value="1"/>
</dbReference>
<proteinExistence type="inferred from homology"/>
<protein>
    <recommendedName>
        <fullName evidence="3">Solute-binding protein family 3/N-terminal domain-containing protein</fullName>
    </recommendedName>
</protein>
<dbReference type="Proteomes" id="UP000002171">
    <property type="component" value="Unassembled WGS sequence"/>
</dbReference>
<keyword evidence="5" id="KW-1185">Reference proteome</keyword>
<dbReference type="PANTHER" id="PTHR35936">
    <property type="entry name" value="MEMBRANE-BOUND LYTIC MUREIN TRANSGLYCOSYLASE F"/>
    <property type="match status" value="1"/>
</dbReference>
<dbReference type="EMBL" id="AAOW01000002">
    <property type="protein sequence ID" value="EAR62500.1"/>
    <property type="molecule type" value="Genomic_DNA"/>
</dbReference>
<evidence type="ECO:0000256" key="2">
    <source>
        <dbReference type="ARBA" id="ARBA00022729"/>
    </source>
</evidence>
<dbReference type="Gene3D" id="3.40.190.10">
    <property type="entry name" value="Periplasmic binding protein-like II"/>
    <property type="match status" value="2"/>
</dbReference>
<organism evidence="4 5">
    <name type="scientific">Neptuniibacter caesariensis</name>
    <dbReference type="NCBI Taxonomy" id="207954"/>
    <lineage>
        <taxon>Bacteria</taxon>
        <taxon>Pseudomonadati</taxon>
        <taxon>Pseudomonadota</taxon>
        <taxon>Gammaproteobacteria</taxon>
        <taxon>Oceanospirillales</taxon>
        <taxon>Oceanospirillaceae</taxon>
        <taxon>Neptuniibacter</taxon>
    </lineage>
</organism>
<keyword evidence="2" id="KW-0732">Signal</keyword>
<accession>A0A7U8GTV1</accession>
<gene>
    <name evidence="4" type="ORF">MED92_05263</name>
</gene>
<evidence type="ECO:0000313" key="4">
    <source>
        <dbReference type="EMBL" id="EAR62500.1"/>
    </source>
</evidence>
<reference evidence="4 5" key="1">
    <citation type="submission" date="2006-02" db="EMBL/GenBank/DDBJ databases">
        <authorList>
            <person name="Pinhassi J."/>
            <person name="Pedros-Alio C."/>
            <person name="Ferriera S."/>
            <person name="Johnson J."/>
            <person name="Kravitz S."/>
            <person name="Halpern A."/>
            <person name="Remington K."/>
            <person name="Beeson K."/>
            <person name="Tran B."/>
            <person name="Rogers Y.-H."/>
            <person name="Friedman R."/>
            <person name="Venter J.C."/>
        </authorList>
    </citation>
    <scope>NUCLEOTIDE SEQUENCE [LARGE SCALE GENOMIC DNA]</scope>
    <source>
        <strain evidence="4 5">MED92</strain>
    </source>
</reference>
<evidence type="ECO:0000313" key="5">
    <source>
        <dbReference type="Proteomes" id="UP000002171"/>
    </source>
</evidence>
<dbReference type="AlphaFoldDB" id="A0A7U8GTV1"/>
<dbReference type="InterPro" id="IPR001638">
    <property type="entry name" value="Solute-binding_3/MltF_N"/>
</dbReference>
<sequence>MDLSMLRRLTLLLLLFFPLLLKAEAIKVPIYDQPRPPLALLIKGEARGIYPDLFRAVLIEAGLTPELIPVPPMRRRVDFETNQYSLSCCANPAWRKRPKEQEIQIFSKPFYWTKDVFIFPQEQAFTIDKLSSLSNKRVATIRGFDYRGEAYFGERLNYHNEQALIRAVALGRADVGIVNEDILLASEEVAQVEQGPVHDQASLHIRIHRKRIDLVEPINQAIERIITSGELDQIVRSYLSKD</sequence>
<evidence type="ECO:0000256" key="1">
    <source>
        <dbReference type="ARBA" id="ARBA00010333"/>
    </source>
</evidence>
<comment type="similarity">
    <text evidence="1">Belongs to the bacterial solute-binding protein 3 family.</text>
</comment>
<name>A0A7U8GTV1_NEPCE</name>
<evidence type="ECO:0000259" key="3">
    <source>
        <dbReference type="Pfam" id="PF00497"/>
    </source>
</evidence>